<reference evidence="1" key="1">
    <citation type="submission" date="2016-06" db="UniProtKB">
        <authorList>
            <consortium name="WormBaseParasite"/>
        </authorList>
    </citation>
    <scope>IDENTIFICATION</scope>
</reference>
<accession>A0A183S9X3</accession>
<sequence>LLITVGVQQHSREHETEDGGGQYEALLHFVGHCECFGYRPVVNDMCHWPIVKLKHHVREPLRTAEFLHHIPQSVVIHHIKGFRLIHEGSVEVTVQMIKKDTGEDLSSNVEQRDASVVITELSGSLPLVEISNGYVFESLKNLSLAPPLLEECCEFRHQPKPD</sequence>
<proteinExistence type="predicted"/>
<dbReference type="WBParaSite" id="SSLN_0000106101-mRNA-1">
    <property type="protein sequence ID" value="SSLN_0000106101-mRNA-1"/>
    <property type="gene ID" value="SSLN_0000106101"/>
</dbReference>
<name>A0A183S9X3_SCHSO</name>
<organism evidence="1">
    <name type="scientific">Schistocephalus solidus</name>
    <name type="common">Tapeworm</name>
    <dbReference type="NCBI Taxonomy" id="70667"/>
    <lineage>
        <taxon>Eukaryota</taxon>
        <taxon>Metazoa</taxon>
        <taxon>Spiralia</taxon>
        <taxon>Lophotrochozoa</taxon>
        <taxon>Platyhelminthes</taxon>
        <taxon>Cestoda</taxon>
        <taxon>Eucestoda</taxon>
        <taxon>Diphyllobothriidea</taxon>
        <taxon>Diphyllobothriidae</taxon>
        <taxon>Schistocephalus</taxon>
    </lineage>
</organism>
<dbReference type="AlphaFoldDB" id="A0A183S9X3"/>
<protein>
    <submittedName>
        <fullName evidence="1">UPF0687 protein C20orf27 homolog</fullName>
    </submittedName>
</protein>
<evidence type="ECO:0000313" key="1">
    <source>
        <dbReference type="WBParaSite" id="SSLN_0000106101-mRNA-1"/>
    </source>
</evidence>